<dbReference type="AlphaFoldDB" id="A0A850Q8J3"/>
<dbReference type="EMBL" id="JABCJE010000012">
    <property type="protein sequence ID" value="NVO25234.1"/>
    <property type="molecule type" value="Genomic_DNA"/>
</dbReference>
<sequence length="436" mass="46237">MVDRSGADATALWPAKVSIFDPATETLVPPTKNLNWVPSVPGATADYDEGPGHAVRVFATHWCGAHPDRELIVLPAARGGTGFKDEWYADGSGVLFNEMVRLLDSLLEQAPDAEIVAGLMQNGERDAGQKNACYQWNALELIARIRDRYSAEIPFVWGEPGNFASTSGTDFARVRAQIRELPSVAPSVALGRDLAPETYDGLTDIGDGLHFDRNSQEVLGQLDYAALGALSEEVSQPDVALIWQSAGIPDWNNFDIAAYDVRAGDTLLMLTAAHRSSGNAYPDAVWIAGQSATILSRSVTVVTTRLALSASTVTLTVDPLSPLLPVACTWQKQPLGGAISIWRIRNITLADVQTSVGTGALTLTGGAEGMAFMVYAVDTVGELPFSGEGTVLVEGSGNVFATSFSTREVGTAESITLTPDRTPSHGCGVIGVQFTA</sequence>
<keyword evidence="1" id="KW-0378">Hydrolase</keyword>
<organism evidence="3 4">
    <name type="scientific">Donghicola mangrovi</name>
    <dbReference type="NCBI Taxonomy" id="2729614"/>
    <lineage>
        <taxon>Bacteria</taxon>
        <taxon>Pseudomonadati</taxon>
        <taxon>Pseudomonadota</taxon>
        <taxon>Alphaproteobacteria</taxon>
        <taxon>Rhodobacterales</taxon>
        <taxon>Roseobacteraceae</taxon>
        <taxon>Donghicola</taxon>
    </lineage>
</organism>
<gene>
    <name evidence="3" type="ORF">HJ536_17900</name>
</gene>
<dbReference type="Gene3D" id="3.40.50.1110">
    <property type="entry name" value="SGNH hydrolase"/>
    <property type="match status" value="1"/>
</dbReference>
<evidence type="ECO:0000259" key="2">
    <source>
        <dbReference type="Pfam" id="PF03629"/>
    </source>
</evidence>
<evidence type="ECO:0000313" key="4">
    <source>
        <dbReference type="Proteomes" id="UP000592216"/>
    </source>
</evidence>
<protein>
    <submittedName>
        <fullName evidence="3">Sialate O-acetylesterase</fullName>
    </submittedName>
</protein>
<dbReference type="Pfam" id="PF03629">
    <property type="entry name" value="SASA"/>
    <property type="match status" value="1"/>
</dbReference>
<dbReference type="InterPro" id="IPR005181">
    <property type="entry name" value="SASA"/>
</dbReference>
<dbReference type="Proteomes" id="UP000592216">
    <property type="component" value="Unassembled WGS sequence"/>
</dbReference>
<dbReference type="GO" id="GO:0016788">
    <property type="term" value="F:hydrolase activity, acting on ester bonds"/>
    <property type="evidence" value="ECO:0007669"/>
    <property type="project" value="UniProtKB-ARBA"/>
</dbReference>
<proteinExistence type="predicted"/>
<dbReference type="SUPFAM" id="SSF52266">
    <property type="entry name" value="SGNH hydrolase"/>
    <property type="match status" value="1"/>
</dbReference>
<comment type="caution">
    <text evidence="3">The sequence shown here is derived from an EMBL/GenBank/DDBJ whole genome shotgun (WGS) entry which is preliminary data.</text>
</comment>
<accession>A0A850Q8J3</accession>
<dbReference type="InterPro" id="IPR036514">
    <property type="entry name" value="SGNH_hydro_sf"/>
</dbReference>
<evidence type="ECO:0000256" key="1">
    <source>
        <dbReference type="ARBA" id="ARBA00022801"/>
    </source>
</evidence>
<reference evidence="3 4" key="1">
    <citation type="submission" date="2020-04" db="EMBL/GenBank/DDBJ databases">
        <title>Donghicola sp., a member of the Rhodobacteraceae family isolated from mangrove forest in Thailand.</title>
        <authorList>
            <person name="Charoenyingcharoen P."/>
            <person name="Yukphan P."/>
        </authorList>
    </citation>
    <scope>NUCLEOTIDE SEQUENCE [LARGE SCALE GENOMIC DNA]</scope>
    <source>
        <strain evidence="3 4">B5-SW-15</strain>
    </source>
</reference>
<evidence type="ECO:0000313" key="3">
    <source>
        <dbReference type="EMBL" id="NVO25234.1"/>
    </source>
</evidence>
<feature type="domain" description="Sialate O-acetylesterase" evidence="2">
    <location>
        <begin position="56"/>
        <end position="221"/>
    </location>
</feature>
<name>A0A850Q8J3_9RHOB</name>